<accession>A0ACC0IR91</accession>
<gene>
    <name evidence="1" type="ORF">LOK49_LG02G01623</name>
</gene>
<evidence type="ECO:0000313" key="2">
    <source>
        <dbReference type="Proteomes" id="UP001060215"/>
    </source>
</evidence>
<dbReference type="Proteomes" id="UP001060215">
    <property type="component" value="Chromosome 3"/>
</dbReference>
<reference evidence="1 2" key="1">
    <citation type="journal article" date="2022" name="Plant J.">
        <title>Chromosome-level genome of Camellia lanceoleosa provides a valuable resource for understanding genome evolution and self-incompatibility.</title>
        <authorList>
            <person name="Gong W."/>
            <person name="Xiao S."/>
            <person name="Wang L."/>
            <person name="Liao Z."/>
            <person name="Chang Y."/>
            <person name="Mo W."/>
            <person name="Hu G."/>
            <person name="Li W."/>
            <person name="Zhao G."/>
            <person name="Zhu H."/>
            <person name="Hu X."/>
            <person name="Ji K."/>
            <person name="Xiang X."/>
            <person name="Song Q."/>
            <person name="Yuan D."/>
            <person name="Jin S."/>
            <person name="Zhang L."/>
        </authorList>
    </citation>
    <scope>NUCLEOTIDE SEQUENCE [LARGE SCALE GENOMIC DNA]</scope>
    <source>
        <strain evidence="1">SQ_2022a</strain>
    </source>
</reference>
<evidence type="ECO:0000313" key="1">
    <source>
        <dbReference type="EMBL" id="KAI8027946.1"/>
    </source>
</evidence>
<organism evidence="1 2">
    <name type="scientific">Camellia lanceoleosa</name>
    <dbReference type="NCBI Taxonomy" id="1840588"/>
    <lineage>
        <taxon>Eukaryota</taxon>
        <taxon>Viridiplantae</taxon>
        <taxon>Streptophyta</taxon>
        <taxon>Embryophyta</taxon>
        <taxon>Tracheophyta</taxon>
        <taxon>Spermatophyta</taxon>
        <taxon>Magnoliopsida</taxon>
        <taxon>eudicotyledons</taxon>
        <taxon>Gunneridae</taxon>
        <taxon>Pentapetalae</taxon>
        <taxon>asterids</taxon>
        <taxon>Ericales</taxon>
        <taxon>Theaceae</taxon>
        <taxon>Camellia</taxon>
    </lineage>
</organism>
<keyword evidence="2" id="KW-1185">Reference proteome</keyword>
<proteinExistence type="predicted"/>
<comment type="caution">
    <text evidence="1">The sequence shown here is derived from an EMBL/GenBank/DDBJ whole genome shotgun (WGS) entry which is preliminary data.</text>
</comment>
<name>A0ACC0IR91_9ERIC</name>
<sequence length="93" mass="10474">MERRRSPSALPRWFSGAVIVEKAERSDIPNIDKKKETNREGDAGGRRDSCSEATAARRGEEATSSEDSLLVFFEQRSNKQSYNWGYDVFALTG</sequence>
<protein>
    <submittedName>
        <fullName evidence="1">Uncharacterized protein</fullName>
    </submittedName>
</protein>
<dbReference type="EMBL" id="CM045760">
    <property type="protein sequence ID" value="KAI8027946.1"/>
    <property type="molecule type" value="Genomic_DNA"/>
</dbReference>